<dbReference type="GO" id="GO:0005886">
    <property type="term" value="C:plasma membrane"/>
    <property type="evidence" value="ECO:0007669"/>
    <property type="project" value="UniProtKB-SubCell"/>
</dbReference>
<keyword evidence="6 10" id="KW-0472">Membrane</keyword>
<evidence type="ECO:0000313" key="11">
    <source>
        <dbReference type="EMBL" id="KPP59451.1"/>
    </source>
</evidence>
<evidence type="ECO:0000256" key="3">
    <source>
        <dbReference type="ARBA" id="ARBA00022692"/>
    </source>
</evidence>
<feature type="non-terminal residue" evidence="11">
    <location>
        <position position="1"/>
    </location>
</feature>
<gene>
    <name evidence="11" type="ORF">Z043_122627</name>
</gene>
<evidence type="ECO:0000313" key="12">
    <source>
        <dbReference type="Proteomes" id="UP000034805"/>
    </source>
</evidence>
<proteinExistence type="inferred from homology"/>
<sequence length="1088" mass="122467">SRLIIDGRPPSTHPKSLRSEDTDKPKQVKRRPPDLLLEDLLGLTGRSPAAPPTTKGVPTIATAMTRSSSAHAALALLALLRCAGLGAPAGRGREVWRWPAPGSGSVNETELFLHATFPTGFLWGTGSSAFQTEGAWDQEGKGPSIWDNFTRSRAGSAGPTADTASASYQRWKEDVAALKLLGVHYYSFSLSWPRLFPDGDAPGTPNPAGVAHYSRLIDHLRREGIEPVVTLYHWDLPLALQEQYGGWLNDTLVDVFDRYAAFCFRTYGERVRYWVTIHNPYLVAWHGYRTGLHAPGETESPAAAFAVAHNLIKAHAKAWHTYDRWFRARQRGRVSIALGTHWMEPLRGQASQANVDRCQESLEAVLGWFAEPIHGTGTYPASLRQSRSGLLPELTDAEKQQIRGTADFFALSFGPNNLRLGRILSRFGQQVSLDLRRLLNWIRLEYDDPAVFVAENGWFSDAAVGTEDTVAIYLMKKFINQVLQAIIHDGVRVIGYTAWSLVDGFEWNYGYGVRRGLFYVDFGEPSRSRLPKTSALFYKQVISNHGFPDGDKSLEVRGQFPCGFHWGVSDSTLQVHFSPFSPQFTDPKLYRWNLTGDGALRPVPGVQLETRAAQCTDFLAIQKHVRLLEAAGVDHYRFALNWTLILPRGDLSVINTEALRYYRCMAQELQKRSIKSMVTLYYPTHHAPLLGLPASVHSGGGWLNRSTVEAFREYAELCFRELGPWVPFWITVNEPNRLSQAYDGSDPYLAAHHLILAHVAAWRLYDREFRRQQGALVSFSLHADWAEAANPFVESHRVAAERFLLFELACFLDPLLGAWRAAAEEGGDYPEEVREHLQERRLQGLSRRSLPRFTKDEKREARGALDFVAVNHFTTRLVSQRRSNSTPQRGPDHDCQLLSDPTWPSSPLGQSLVPWGLRRVLRWLRKRYGDPAVIVTATGVDDRALRDDRLRQFYLRSYLQEALKAHQMDGVNIKGFYLWNLQDRHHAQFGLFTSSQFQSGAKASVASYREIIANRGFPAEGRGRQCQAADAQEGCVLCGKVLENRALVFFGTCLLLTFTMLTAVAVTAVKRKRKRTQPRTAPNRRARH</sequence>
<dbReference type="InterPro" id="IPR033132">
    <property type="entry name" value="GH_1_N_CS"/>
</dbReference>
<dbReference type="EMBL" id="JARO02012121">
    <property type="protein sequence ID" value="KPP59451.1"/>
    <property type="molecule type" value="Genomic_DNA"/>
</dbReference>
<protein>
    <submittedName>
        <fullName evidence="11">Beta-klotho-like</fullName>
    </submittedName>
</protein>
<comment type="similarity">
    <text evidence="8">Belongs to the glycosyl hydrolase 1 family. Klotho subfamily.</text>
</comment>
<feature type="non-terminal residue" evidence="11">
    <location>
        <position position="1088"/>
    </location>
</feature>
<evidence type="ECO:0000256" key="9">
    <source>
        <dbReference type="SAM" id="MobiDB-lite"/>
    </source>
</evidence>
<evidence type="ECO:0000256" key="4">
    <source>
        <dbReference type="ARBA" id="ARBA00022737"/>
    </source>
</evidence>
<keyword evidence="5 10" id="KW-1133">Transmembrane helix</keyword>
<dbReference type="InterPro" id="IPR001360">
    <property type="entry name" value="Glyco_hydro_1"/>
</dbReference>
<dbReference type="InterPro" id="IPR017853">
    <property type="entry name" value="GH"/>
</dbReference>
<evidence type="ECO:0000256" key="6">
    <source>
        <dbReference type="ARBA" id="ARBA00023136"/>
    </source>
</evidence>
<dbReference type="STRING" id="113540.ENSSFOP00015037842"/>
<dbReference type="Gene3D" id="3.20.20.80">
    <property type="entry name" value="Glycosidases"/>
    <property type="match status" value="3"/>
</dbReference>
<comment type="caution">
    <text evidence="11">The sequence shown here is derived from an EMBL/GenBank/DDBJ whole genome shotgun (WGS) entry which is preliminary data.</text>
</comment>
<dbReference type="GO" id="GO:0005975">
    <property type="term" value="P:carbohydrate metabolic process"/>
    <property type="evidence" value="ECO:0007669"/>
    <property type="project" value="InterPro"/>
</dbReference>
<reference evidence="11 12" key="1">
    <citation type="submission" date="2015-08" db="EMBL/GenBank/DDBJ databases">
        <title>The genome of the Asian arowana (Scleropages formosus).</title>
        <authorList>
            <person name="Tan M.H."/>
            <person name="Gan H.M."/>
            <person name="Croft L.J."/>
            <person name="Austin C.M."/>
        </authorList>
    </citation>
    <scope>NUCLEOTIDE SEQUENCE [LARGE SCALE GENOMIC DNA]</scope>
    <source>
        <strain evidence="11">Aro1</strain>
    </source>
</reference>
<keyword evidence="2" id="KW-1003">Cell membrane</keyword>
<evidence type="ECO:0000256" key="10">
    <source>
        <dbReference type="SAM" id="Phobius"/>
    </source>
</evidence>
<feature type="region of interest" description="Disordered" evidence="9">
    <location>
        <begin position="1"/>
        <end position="32"/>
    </location>
</feature>
<dbReference type="PANTHER" id="PTHR10353">
    <property type="entry name" value="GLYCOSYL HYDROLASE"/>
    <property type="match status" value="1"/>
</dbReference>
<dbReference type="PROSITE" id="PS00653">
    <property type="entry name" value="GLYCOSYL_HYDROL_F1_2"/>
    <property type="match status" value="1"/>
</dbReference>
<dbReference type="FunFam" id="3.20.20.80:FF:000062">
    <property type="entry name" value="Klotho"/>
    <property type="match status" value="1"/>
</dbReference>
<feature type="transmembrane region" description="Helical" evidence="10">
    <location>
        <begin position="1046"/>
        <end position="1069"/>
    </location>
</feature>
<feature type="compositionally biased region" description="Basic and acidic residues" evidence="9">
    <location>
        <begin position="17"/>
        <end position="26"/>
    </location>
</feature>
<evidence type="ECO:0000256" key="8">
    <source>
        <dbReference type="ARBA" id="ARBA00060858"/>
    </source>
</evidence>
<evidence type="ECO:0000256" key="1">
    <source>
        <dbReference type="ARBA" id="ARBA00004162"/>
    </source>
</evidence>
<name>A0A0P7WDV9_SCLFO</name>
<dbReference type="SUPFAM" id="SSF51445">
    <property type="entry name" value="(Trans)glycosidases"/>
    <property type="match status" value="2"/>
</dbReference>
<evidence type="ECO:0000256" key="2">
    <source>
        <dbReference type="ARBA" id="ARBA00022475"/>
    </source>
</evidence>
<dbReference type="FunFam" id="3.20.20.80:FF:000042">
    <property type="entry name" value="Klotho"/>
    <property type="match status" value="1"/>
</dbReference>
<dbReference type="GO" id="GO:0004553">
    <property type="term" value="F:hydrolase activity, hydrolyzing O-glycosyl compounds"/>
    <property type="evidence" value="ECO:0007669"/>
    <property type="project" value="InterPro"/>
</dbReference>
<dbReference type="Proteomes" id="UP000034805">
    <property type="component" value="Unassembled WGS sequence"/>
</dbReference>
<organism evidence="11 12">
    <name type="scientific">Scleropages formosus</name>
    <name type="common">Asian bonytongue</name>
    <name type="synonym">Osteoglossum formosum</name>
    <dbReference type="NCBI Taxonomy" id="113540"/>
    <lineage>
        <taxon>Eukaryota</taxon>
        <taxon>Metazoa</taxon>
        <taxon>Chordata</taxon>
        <taxon>Craniata</taxon>
        <taxon>Vertebrata</taxon>
        <taxon>Euteleostomi</taxon>
        <taxon>Actinopterygii</taxon>
        <taxon>Neopterygii</taxon>
        <taxon>Teleostei</taxon>
        <taxon>Osteoglossocephala</taxon>
        <taxon>Osteoglossomorpha</taxon>
        <taxon>Osteoglossiformes</taxon>
        <taxon>Osteoglossidae</taxon>
        <taxon>Scleropages</taxon>
    </lineage>
</organism>
<evidence type="ECO:0000256" key="5">
    <source>
        <dbReference type="ARBA" id="ARBA00022989"/>
    </source>
</evidence>
<keyword evidence="3 10" id="KW-0812">Transmembrane</keyword>
<dbReference type="PANTHER" id="PTHR10353:SF68">
    <property type="entry name" value="BETA-KLOTHO"/>
    <property type="match status" value="1"/>
</dbReference>
<keyword evidence="4" id="KW-0677">Repeat</keyword>
<dbReference type="AlphaFoldDB" id="A0A0P7WDV9"/>
<dbReference type="PRINTS" id="PR00131">
    <property type="entry name" value="GLHYDRLASE1"/>
</dbReference>
<dbReference type="Pfam" id="PF00232">
    <property type="entry name" value="Glyco_hydro_1"/>
    <property type="match status" value="3"/>
</dbReference>
<comment type="subcellular location">
    <subcellularLocation>
        <location evidence="1">Cell membrane</location>
        <topology evidence="1">Single-pass membrane protein</topology>
    </subcellularLocation>
</comment>
<keyword evidence="7" id="KW-0325">Glycoprotein</keyword>
<accession>A0A0P7WDV9</accession>
<evidence type="ECO:0000256" key="7">
    <source>
        <dbReference type="ARBA" id="ARBA00023180"/>
    </source>
</evidence>